<gene>
    <name evidence="2" type="ORF">Tci_896522</name>
</gene>
<evidence type="ECO:0000313" key="2">
    <source>
        <dbReference type="EMBL" id="GFD24553.1"/>
    </source>
</evidence>
<feature type="region of interest" description="Disordered" evidence="1">
    <location>
        <begin position="64"/>
        <end position="88"/>
    </location>
</feature>
<organism evidence="2">
    <name type="scientific">Tanacetum cinerariifolium</name>
    <name type="common">Dalmatian daisy</name>
    <name type="synonym">Chrysanthemum cinerariifolium</name>
    <dbReference type="NCBI Taxonomy" id="118510"/>
    <lineage>
        <taxon>Eukaryota</taxon>
        <taxon>Viridiplantae</taxon>
        <taxon>Streptophyta</taxon>
        <taxon>Embryophyta</taxon>
        <taxon>Tracheophyta</taxon>
        <taxon>Spermatophyta</taxon>
        <taxon>Magnoliopsida</taxon>
        <taxon>eudicotyledons</taxon>
        <taxon>Gunneridae</taxon>
        <taxon>Pentapetalae</taxon>
        <taxon>asterids</taxon>
        <taxon>campanulids</taxon>
        <taxon>Asterales</taxon>
        <taxon>Asteraceae</taxon>
        <taxon>Asteroideae</taxon>
        <taxon>Anthemideae</taxon>
        <taxon>Anthemidinae</taxon>
        <taxon>Tanacetum</taxon>
    </lineage>
</organism>
<protein>
    <submittedName>
        <fullName evidence="2">Uncharacterized protein</fullName>
    </submittedName>
</protein>
<accession>A0A699UR56</accession>
<proteinExistence type="predicted"/>
<feature type="non-terminal residue" evidence="2">
    <location>
        <position position="1"/>
    </location>
</feature>
<sequence length="88" mass="9760">SSFIDASQLHDDLDMPKLEDINYSDDEDDVRAKADFNNLETSITFSPIPTTRVHKDHPVTQIIGDLSSATQTRRRASSIQDVEGLGLS</sequence>
<dbReference type="EMBL" id="BKCJ011353275">
    <property type="protein sequence ID" value="GFD24553.1"/>
    <property type="molecule type" value="Genomic_DNA"/>
</dbReference>
<comment type="caution">
    <text evidence="2">The sequence shown here is derived from an EMBL/GenBank/DDBJ whole genome shotgun (WGS) entry which is preliminary data.</text>
</comment>
<dbReference type="AlphaFoldDB" id="A0A699UR56"/>
<reference evidence="2" key="1">
    <citation type="journal article" date="2019" name="Sci. Rep.">
        <title>Draft genome of Tanacetum cinerariifolium, the natural source of mosquito coil.</title>
        <authorList>
            <person name="Yamashiro T."/>
            <person name="Shiraishi A."/>
            <person name="Satake H."/>
            <person name="Nakayama K."/>
        </authorList>
    </citation>
    <scope>NUCLEOTIDE SEQUENCE</scope>
</reference>
<name>A0A699UR56_TANCI</name>
<evidence type="ECO:0000256" key="1">
    <source>
        <dbReference type="SAM" id="MobiDB-lite"/>
    </source>
</evidence>